<dbReference type="PROSITE" id="PS51257">
    <property type="entry name" value="PROKAR_LIPOPROTEIN"/>
    <property type="match status" value="1"/>
</dbReference>
<organism evidence="2 3">
    <name type="scientific">Bifidobacterium leontopitheci</name>
    <dbReference type="NCBI Taxonomy" id="2650774"/>
    <lineage>
        <taxon>Bacteria</taxon>
        <taxon>Bacillati</taxon>
        <taxon>Actinomycetota</taxon>
        <taxon>Actinomycetes</taxon>
        <taxon>Bifidobacteriales</taxon>
        <taxon>Bifidobacteriaceae</taxon>
        <taxon>Bifidobacterium</taxon>
    </lineage>
</organism>
<keyword evidence="1" id="KW-0732">Signal</keyword>
<feature type="signal peptide" evidence="1">
    <location>
        <begin position="1"/>
        <end position="26"/>
    </location>
</feature>
<proteinExistence type="predicted"/>
<keyword evidence="3" id="KW-1185">Reference proteome</keyword>
<evidence type="ECO:0000313" key="3">
    <source>
        <dbReference type="Proteomes" id="UP000441772"/>
    </source>
</evidence>
<protein>
    <recommendedName>
        <fullName evidence="4">Lipoprotein</fullName>
    </recommendedName>
</protein>
<sequence>MKAKTLTFAAALIAAICLLLAGCAEGTDKQQPEQQTIQTYTSVASVIKANPPVGKEIRIKAGILTKDGIPFVTDVSIDTYPAQPDRPNIAIYGLPFDKFNFTETKGEYSGAVDIIVKLTSAIDPDGTTKAEFVRLP</sequence>
<dbReference type="Proteomes" id="UP000441772">
    <property type="component" value="Unassembled WGS sequence"/>
</dbReference>
<dbReference type="EMBL" id="WBVT01000001">
    <property type="protein sequence ID" value="KAB7791454.1"/>
    <property type="molecule type" value="Genomic_DNA"/>
</dbReference>
<name>A0A6I1GII9_9BIFI</name>
<feature type="chain" id="PRO_5026133715" description="Lipoprotein" evidence="1">
    <location>
        <begin position="27"/>
        <end position="136"/>
    </location>
</feature>
<dbReference type="AlphaFoldDB" id="A0A6I1GII9"/>
<comment type="caution">
    <text evidence="2">The sequence shown here is derived from an EMBL/GenBank/DDBJ whole genome shotgun (WGS) entry which is preliminary data.</text>
</comment>
<evidence type="ECO:0000256" key="1">
    <source>
        <dbReference type="SAM" id="SignalP"/>
    </source>
</evidence>
<evidence type="ECO:0008006" key="4">
    <source>
        <dbReference type="Google" id="ProtNLM"/>
    </source>
</evidence>
<gene>
    <name evidence="2" type="ORF">F7D09_0129</name>
</gene>
<accession>A0A6I1GII9</accession>
<reference evidence="2 3" key="1">
    <citation type="submission" date="2019-09" db="EMBL/GenBank/DDBJ databases">
        <title>Characterization of the phylogenetic diversity of two novel species belonging to the genus Bifidobacterium: Bifidobacterium cebidarum sp. nov. and Bifidobacterium leontopitheci sp. nov.</title>
        <authorList>
            <person name="Lugli G.A."/>
            <person name="Duranti S."/>
            <person name="Milani C."/>
            <person name="Turroni F."/>
            <person name="Ventura M."/>
        </authorList>
    </citation>
    <scope>NUCLEOTIDE SEQUENCE [LARGE SCALE GENOMIC DNA]</scope>
    <source>
        <strain evidence="2 3">LMG 31471</strain>
    </source>
</reference>
<evidence type="ECO:0000313" key="2">
    <source>
        <dbReference type="EMBL" id="KAB7791454.1"/>
    </source>
</evidence>